<feature type="domain" description="Thioesterase" evidence="3">
    <location>
        <begin position="54"/>
        <end position="126"/>
    </location>
</feature>
<dbReference type="Gene3D" id="3.10.129.10">
    <property type="entry name" value="Hotdog Thioesterase"/>
    <property type="match status" value="1"/>
</dbReference>
<dbReference type="PANTHER" id="PTHR21660">
    <property type="entry name" value="THIOESTERASE SUPERFAMILY MEMBER-RELATED"/>
    <property type="match status" value="1"/>
</dbReference>
<dbReference type="GO" id="GO:0047617">
    <property type="term" value="F:fatty acyl-CoA hydrolase activity"/>
    <property type="evidence" value="ECO:0007669"/>
    <property type="project" value="InterPro"/>
</dbReference>
<organism evidence="4 5">
    <name type="scientific">Pseudovibrio exalbescens</name>
    <dbReference type="NCBI Taxonomy" id="197461"/>
    <lineage>
        <taxon>Bacteria</taxon>
        <taxon>Pseudomonadati</taxon>
        <taxon>Pseudomonadota</taxon>
        <taxon>Alphaproteobacteria</taxon>
        <taxon>Hyphomicrobiales</taxon>
        <taxon>Stappiaceae</taxon>
        <taxon>Pseudovibrio</taxon>
    </lineage>
</organism>
<dbReference type="SUPFAM" id="SSF54637">
    <property type="entry name" value="Thioesterase/thiol ester dehydrase-isomerase"/>
    <property type="match status" value="1"/>
</dbReference>
<evidence type="ECO:0000313" key="5">
    <source>
        <dbReference type="Proteomes" id="UP000185783"/>
    </source>
</evidence>
<dbReference type="Pfam" id="PF03061">
    <property type="entry name" value="4HBT"/>
    <property type="match status" value="1"/>
</dbReference>
<evidence type="ECO:0000313" key="4">
    <source>
        <dbReference type="EMBL" id="OKL42816.1"/>
    </source>
</evidence>
<dbReference type="RefSeq" id="WP_028481893.1">
    <property type="nucleotide sequence ID" value="NZ_LVVZ01000032.1"/>
</dbReference>
<dbReference type="STRING" id="197461.A3843_16730"/>
<evidence type="ECO:0000256" key="1">
    <source>
        <dbReference type="ARBA" id="ARBA00008324"/>
    </source>
</evidence>
<dbReference type="InterPro" id="IPR006683">
    <property type="entry name" value="Thioestr_dom"/>
</dbReference>
<dbReference type="NCBIfam" id="TIGR00369">
    <property type="entry name" value="unchar_dom_1"/>
    <property type="match status" value="1"/>
</dbReference>
<protein>
    <recommendedName>
        <fullName evidence="3">Thioesterase domain-containing protein</fullName>
    </recommendedName>
</protein>
<reference evidence="4 5" key="1">
    <citation type="submission" date="2016-03" db="EMBL/GenBank/DDBJ databases">
        <title>Genome sequence of Nesiotobacter sp. nov., a moderately halophilic alphaproteobacterium isolated from the Yellow Sea, China.</title>
        <authorList>
            <person name="Zhang G."/>
            <person name="Zhang R."/>
        </authorList>
    </citation>
    <scope>NUCLEOTIDE SEQUENCE [LARGE SCALE GENOMIC DNA]</scope>
    <source>
        <strain evidence="4 5">WB1-6</strain>
    </source>
</reference>
<sequence length="148" mass="15700">MAGFEPKFGGWKARVEQSFTAQPMMSLIGARLRSVEPGVVQLQMPRTDGVLQQHGFFHGGAIATLADVAAGWAALSLMPEDVGVLTVEFKLNFLNPGRGSLICATGRVLKPGRTLCVVQTDVECTEEGGKLPVATGLFTMACKSGLHL</sequence>
<evidence type="ECO:0000256" key="2">
    <source>
        <dbReference type="ARBA" id="ARBA00022801"/>
    </source>
</evidence>
<keyword evidence="2" id="KW-0378">Hydrolase</keyword>
<dbReference type="InterPro" id="IPR003736">
    <property type="entry name" value="PAAI_dom"/>
</dbReference>
<accession>A0A1U7JDI5</accession>
<gene>
    <name evidence="4" type="ORF">A3843_16730</name>
</gene>
<proteinExistence type="inferred from homology"/>
<dbReference type="CDD" id="cd03443">
    <property type="entry name" value="PaaI_thioesterase"/>
    <property type="match status" value="1"/>
</dbReference>
<name>A0A1U7JDI5_9HYPH</name>
<dbReference type="PANTHER" id="PTHR21660:SF1">
    <property type="entry name" value="ACYL-COENZYME A THIOESTERASE 13"/>
    <property type="match status" value="1"/>
</dbReference>
<evidence type="ECO:0000259" key="3">
    <source>
        <dbReference type="Pfam" id="PF03061"/>
    </source>
</evidence>
<comment type="caution">
    <text evidence="4">The sequence shown here is derived from an EMBL/GenBank/DDBJ whole genome shotgun (WGS) entry which is preliminary data.</text>
</comment>
<comment type="similarity">
    <text evidence="1">Belongs to the thioesterase PaaI family.</text>
</comment>
<dbReference type="Proteomes" id="UP000185783">
    <property type="component" value="Unassembled WGS sequence"/>
</dbReference>
<dbReference type="AlphaFoldDB" id="A0A1U7JDI5"/>
<dbReference type="InterPro" id="IPR029069">
    <property type="entry name" value="HotDog_dom_sf"/>
</dbReference>
<dbReference type="InterPro" id="IPR039298">
    <property type="entry name" value="ACOT13"/>
</dbReference>
<keyword evidence="5" id="KW-1185">Reference proteome</keyword>
<dbReference type="EMBL" id="LVVZ01000032">
    <property type="protein sequence ID" value="OKL42816.1"/>
    <property type="molecule type" value="Genomic_DNA"/>
</dbReference>